<organism evidence="1 2">
    <name type="scientific">Hibiscus trionum</name>
    <name type="common">Flower of an hour</name>
    <dbReference type="NCBI Taxonomy" id="183268"/>
    <lineage>
        <taxon>Eukaryota</taxon>
        <taxon>Viridiplantae</taxon>
        <taxon>Streptophyta</taxon>
        <taxon>Embryophyta</taxon>
        <taxon>Tracheophyta</taxon>
        <taxon>Spermatophyta</taxon>
        <taxon>Magnoliopsida</taxon>
        <taxon>eudicotyledons</taxon>
        <taxon>Gunneridae</taxon>
        <taxon>Pentapetalae</taxon>
        <taxon>rosids</taxon>
        <taxon>malvids</taxon>
        <taxon>Malvales</taxon>
        <taxon>Malvaceae</taxon>
        <taxon>Malvoideae</taxon>
        <taxon>Hibiscus</taxon>
    </lineage>
</organism>
<reference evidence="1" key="1">
    <citation type="submission" date="2023-05" db="EMBL/GenBank/DDBJ databases">
        <title>Genome and transcriptome analyses reveal genes involved in the formation of fine ridges on petal epidermal cells in Hibiscus trionum.</title>
        <authorList>
            <person name="Koshimizu S."/>
            <person name="Masuda S."/>
            <person name="Ishii T."/>
            <person name="Shirasu K."/>
            <person name="Hoshino A."/>
            <person name="Arita M."/>
        </authorList>
    </citation>
    <scope>NUCLEOTIDE SEQUENCE</scope>
    <source>
        <strain evidence="1">Hamamatsu line</strain>
    </source>
</reference>
<proteinExistence type="predicted"/>
<gene>
    <name evidence="1" type="ORF">HRI_004016000</name>
</gene>
<accession>A0A9W7IVQ7</accession>
<name>A0A9W7IVQ7_HIBTR</name>
<evidence type="ECO:0000313" key="2">
    <source>
        <dbReference type="Proteomes" id="UP001165190"/>
    </source>
</evidence>
<protein>
    <submittedName>
        <fullName evidence="1">Uncharacterized protein</fullName>
    </submittedName>
</protein>
<dbReference type="EMBL" id="BSYR01000037">
    <property type="protein sequence ID" value="GMJ03468.1"/>
    <property type="molecule type" value="Genomic_DNA"/>
</dbReference>
<sequence>MAEAGISSPKCFNNNTCRHRINNPNLPPSLHLFQICFRVSFRLPEVSHYSDDSSFRLVDAKSPPRPKFGTVTVGLRQRRQLMTMRSITSEDAIQSMLSDSMEKGDKFIKFRSVIFRWSTKG</sequence>
<dbReference type="AlphaFoldDB" id="A0A9W7IVQ7"/>
<keyword evidence="2" id="KW-1185">Reference proteome</keyword>
<comment type="caution">
    <text evidence="1">The sequence shown here is derived from an EMBL/GenBank/DDBJ whole genome shotgun (WGS) entry which is preliminary data.</text>
</comment>
<evidence type="ECO:0000313" key="1">
    <source>
        <dbReference type="EMBL" id="GMJ03468.1"/>
    </source>
</evidence>
<dbReference type="Proteomes" id="UP001165190">
    <property type="component" value="Unassembled WGS sequence"/>
</dbReference>